<dbReference type="EMBL" id="KN847040">
    <property type="protein sequence ID" value="KIW33518.1"/>
    <property type="molecule type" value="Genomic_DNA"/>
</dbReference>
<evidence type="ECO:0000313" key="1">
    <source>
        <dbReference type="EMBL" id="KIW33518.1"/>
    </source>
</evidence>
<evidence type="ECO:0000313" key="2">
    <source>
        <dbReference type="Proteomes" id="UP000054466"/>
    </source>
</evidence>
<dbReference type="VEuPathDB" id="FungiDB:PV07_00361"/>
<keyword evidence="2" id="KW-1185">Reference proteome</keyword>
<dbReference type="HOGENOM" id="CLU_015771_4_1_1"/>
<dbReference type="PANTHER" id="PTHR37540">
    <property type="entry name" value="TRANSCRIPTION FACTOR (ACR-2), PUTATIVE-RELATED-RELATED"/>
    <property type="match status" value="1"/>
</dbReference>
<dbReference type="OrthoDB" id="3469466at2759"/>
<protein>
    <recommendedName>
        <fullName evidence="3">Transcription factor domain-containing protein</fullName>
    </recommendedName>
</protein>
<name>A0A0D2CQR3_9EURO</name>
<evidence type="ECO:0008006" key="3">
    <source>
        <dbReference type="Google" id="ProtNLM"/>
    </source>
</evidence>
<proteinExistence type="predicted"/>
<accession>A0A0D2CQR3</accession>
<dbReference type="STRING" id="569365.A0A0D2CQR3"/>
<organism evidence="1 2">
    <name type="scientific">Cladophialophora immunda</name>
    <dbReference type="NCBI Taxonomy" id="569365"/>
    <lineage>
        <taxon>Eukaryota</taxon>
        <taxon>Fungi</taxon>
        <taxon>Dikarya</taxon>
        <taxon>Ascomycota</taxon>
        <taxon>Pezizomycotina</taxon>
        <taxon>Eurotiomycetes</taxon>
        <taxon>Chaetothyriomycetidae</taxon>
        <taxon>Chaetothyriales</taxon>
        <taxon>Herpotrichiellaceae</taxon>
        <taxon>Cladophialophora</taxon>
    </lineage>
</organism>
<dbReference type="GeneID" id="27339555"/>
<dbReference type="RefSeq" id="XP_016253734.1">
    <property type="nucleotide sequence ID" value="XM_016386806.1"/>
</dbReference>
<dbReference type="PANTHER" id="PTHR37540:SF5">
    <property type="entry name" value="TRANSCRIPTION FACTOR DOMAIN-CONTAINING PROTEIN"/>
    <property type="match status" value="1"/>
</dbReference>
<sequence length="439" mass="48697">MRHAIVVGTCLDIELLRGRRYGLAMLGSTNELIREIRRLLSGLRSTPYLNPSEGKNESRFEGGSGGVANGNGGMYVDVDDDLLFAVMHLAKATGIRNISRFSDPLKTPSVRLRVLFKPPIFLRRLQYLHLWGLSDTPSPSSEASLHLSKLEMLVVLKGGLQRVKAPGFAEALHLFDIIESAKRLERPRFELPPSSIEFLERKMPTLRMAAALTIQHARVGGEIHQHLSLNSALGEIFEDIQILCSWISTLVRLSPANFQGGHRDSSSGHMASSEDVMVLRNLIEYRLLAYSPDPNNFVENLMWTSAMIFTHGVIFPLPHPEPMKVLVRRLCDTLRGEGNHLGGPSQPRSFHPPYLTLDNRILVWAATMGIMATSGSQAKERAFFLESLGRYLGGSDVSTWTQLKSILQAYLWADWACDAGGCAIWEMLSVTTSTAAHGQ</sequence>
<gene>
    <name evidence="1" type="ORF">PV07_00361</name>
</gene>
<reference evidence="1 2" key="1">
    <citation type="submission" date="2015-01" db="EMBL/GenBank/DDBJ databases">
        <title>The Genome Sequence of Cladophialophora immunda CBS83496.</title>
        <authorList>
            <consortium name="The Broad Institute Genomics Platform"/>
            <person name="Cuomo C."/>
            <person name="de Hoog S."/>
            <person name="Gorbushina A."/>
            <person name="Stielow B."/>
            <person name="Teixiera M."/>
            <person name="Abouelleil A."/>
            <person name="Chapman S.B."/>
            <person name="Priest M."/>
            <person name="Young S.K."/>
            <person name="Wortman J."/>
            <person name="Nusbaum C."/>
            <person name="Birren B."/>
        </authorList>
    </citation>
    <scope>NUCLEOTIDE SEQUENCE [LARGE SCALE GENOMIC DNA]</scope>
    <source>
        <strain evidence="1 2">CBS 83496</strain>
    </source>
</reference>
<dbReference type="Proteomes" id="UP000054466">
    <property type="component" value="Unassembled WGS sequence"/>
</dbReference>
<dbReference type="AlphaFoldDB" id="A0A0D2CQR3"/>